<evidence type="ECO:0000313" key="3">
    <source>
        <dbReference type="EMBL" id="MFD2693537.1"/>
    </source>
</evidence>
<keyword evidence="1" id="KW-0732">Signal</keyword>
<dbReference type="PANTHER" id="PTHR14218:SF15">
    <property type="entry name" value="TRIPEPTIDYL-PEPTIDASE 1"/>
    <property type="match status" value="1"/>
</dbReference>
<sequence>MNKLVKRTTRNIIAVLIVFVAFFATYAFASAKSESLAAPPKGWKAHNPIHYKPISKGIKPKAVANVYSPTQIKKAYGIDHLGQTGAGQTIALIEAYGSPTIQADLDTFDQQFSLPDANIEVDYPSGKPKTDGGWALETALDVEWAHALAPDAKIMVVAAKSASTANLLKAEDYATSHGATIVSNSWGGSEFSGETSYNTHFNHSGITYLASSGDNGSGSSWPASSPYIVSVGGTSLSTDISGNYNGESAWSGSGGATSSYESRPSFQSNWASIVGTKRGIPDIAFDADPNTGVYVYTSTPDQGQSGWFQVGGTSFSAPAWGAMIALSNQLRTQPLSSTQALNAIYATAGQSGSVGYTTDFHDIISGSNGGYLAASGYDLVTGIGSPEANQLLPALSSY</sequence>
<organism evidence="3 4">
    <name type="scientific">Sporolactobacillus shoreicorticis</name>
    <dbReference type="NCBI Taxonomy" id="1923877"/>
    <lineage>
        <taxon>Bacteria</taxon>
        <taxon>Bacillati</taxon>
        <taxon>Bacillota</taxon>
        <taxon>Bacilli</taxon>
        <taxon>Bacillales</taxon>
        <taxon>Sporolactobacillaceae</taxon>
        <taxon>Sporolactobacillus</taxon>
    </lineage>
</organism>
<accession>A0ABW5S1V6</accession>
<protein>
    <submittedName>
        <fullName evidence="3">S53 family peptidase</fullName>
    </submittedName>
</protein>
<feature type="signal peptide" evidence="1">
    <location>
        <begin position="1"/>
        <end position="29"/>
    </location>
</feature>
<dbReference type="PROSITE" id="PS51695">
    <property type="entry name" value="SEDOLISIN"/>
    <property type="match status" value="1"/>
</dbReference>
<dbReference type="RefSeq" id="WP_253060497.1">
    <property type="nucleotide sequence ID" value="NZ_JAMXWM010000005.1"/>
</dbReference>
<dbReference type="InterPro" id="IPR036852">
    <property type="entry name" value="Peptidase_S8/S53_dom_sf"/>
</dbReference>
<dbReference type="EMBL" id="JBHUMQ010000017">
    <property type="protein sequence ID" value="MFD2693537.1"/>
    <property type="molecule type" value="Genomic_DNA"/>
</dbReference>
<dbReference type="SUPFAM" id="SSF52743">
    <property type="entry name" value="Subtilisin-like"/>
    <property type="match status" value="1"/>
</dbReference>
<gene>
    <name evidence="3" type="ORF">ACFSUE_07840</name>
</gene>
<dbReference type="Proteomes" id="UP001597399">
    <property type="component" value="Unassembled WGS sequence"/>
</dbReference>
<dbReference type="PANTHER" id="PTHR14218">
    <property type="entry name" value="PROTEASE S8 TRIPEPTIDYL PEPTIDASE I CLN2"/>
    <property type="match status" value="1"/>
</dbReference>
<comment type="caution">
    <text evidence="3">The sequence shown here is derived from an EMBL/GenBank/DDBJ whole genome shotgun (WGS) entry which is preliminary data.</text>
</comment>
<dbReference type="InterPro" id="IPR050819">
    <property type="entry name" value="Tripeptidyl-peptidase_I"/>
</dbReference>
<evidence type="ECO:0000313" key="4">
    <source>
        <dbReference type="Proteomes" id="UP001597399"/>
    </source>
</evidence>
<evidence type="ECO:0000256" key="1">
    <source>
        <dbReference type="SAM" id="SignalP"/>
    </source>
</evidence>
<feature type="domain" description="Peptidase S53" evidence="2">
    <location>
        <begin position="66"/>
        <end position="398"/>
    </location>
</feature>
<dbReference type="InterPro" id="IPR030400">
    <property type="entry name" value="Sedolisin_dom"/>
</dbReference>
<name>A0ABW5S1V6_9BACL</name>
<dbReference type="Gene3D" id="3.40.50.200">
    <property type="entry name" value="Peptidase S8/S53 domain"/>
    <property type="match status" value="1"/>
</dbReference>
<evidence type="ECO:0000259" key="2">
    <source>
        <dbReference type="PROSITE" id="PS51695"/>
    </source>
</evidence>
<keyword evidence="4" id="KW-1185">Reference proteome</keyword>
<dbReference type="CDD" id="cd04056">
    <property type="entry name" value="Peptidases_S53"/>
    <property type="match status" value="1"/>
</dbReference>
<proteinExistence type="predicted"/>
<reference evidence="4" key="1">
    <citation type="journal article" date="2019" name="Int. J. Syst. Evol. Microbiol.">
        <title>The Global Catalogue of Microorganisms (GCM) 10K type strain sequencing project: providing services to taxonomists for standard genome sequencing and annotation.</title>
        <authorList>
            <consortium name="The Broad Institute Genomics Platform"/>
            <consortium name="The Broad Institute Genome Sequencing Center for Infectious Disease"/>
            <person name="Wu L."/>
            <person name="Ma J."/>
        </authorList>
    </citation>
    <scope>NUCLEOTIDE SEQUENCE [LARGE SCALE GENOMIC DNA]</scope>
    <source>
        <strain evidence="4">TISTR 2466</strain>
    </source>
</reference>
<feature type="chain" id="PRO_5047502773" evidence="1">
    <location>
        <begin position="30"/>
        <end position="398"/>
    </location>
</feature>